<evidence type="ECO:0000313" key="5">
    <source>
        <dbReference type="EMBL" id="GLX80629.1"/>
    </source>
</evidence>
<dbReference type="InterPro" id="IPR004089">
    <property type="entry name" value="MCPsignal_dom"/>
</dbReference>
<keyword evidence="2 3" id="KW-0807">Transducer</keyword>
<keyword evidence="6" id="KW-1185">Reference proteome</keyword>
<evidence type="ECO:0000256" key="3">
    <source>
        <dbReference type="PROSITE-ProRule" id="PRU00284"/>
    </source>
</evidence>
<dbReference type="Proteomes" id="UP001157133">
    <property type="component" value="Unassembled WGS sequence"/>
</dbReference>
<comment type="subcellular location">
    <subcellularLocation>
        <location evidence="1">Membrane</location>
    </subcellularLocation>
</comment>
<dbReference type="Pfam" id="PF00015">
    <property type="entry name" value="MCPsignal"/>
    <property type="match status" value="1"/>
</dbReference>
<organism evidence="5 6">
    <name type="scientific">Thalassotalea eurytherma</name>
    <dbReference type="NCBI Taxonomy" id="1144278"/>
    <lineage>
        <taxon>Bacteria</taxon>
        <taxon>Pseudomonadati</taxon>
        <taxon>Pseudomonadota</taxon>
        <taxon>Gammaproteobacteria</taxon>
        <taxon>Alteromonadales</taxon>
        <taxon>Colwelliaceae</taxon>
        <taxon>Thalassotalea</taxon>
    </lineage>
</organism>
<dbReference type="PROSITE" id="PS50111">
    <property type="entry name" value="CHEMOTAXIS_TRANSDUC_2"/>
    <property type="match status" value="1"/>
</dbReference>
<dbReference type="PANTHER" id="PTHR32089">
    <property type="entry name" value="METHYL-ACCEPTING CHEMOTAXIS PROTEIN MCPB"/>
    <property type="match status" value="1"/>
</dbReference>
<proteinExistence type="predicted"/>
<reference evidence="5 6" key="1">
    <citation type="submission" date="2023-03" db="EMBL/GenBank/DDBJ databases">
        <title>Draft genome sequence of Thalassotalea eurytherma JCM 18482T.</title>
        <authorList>
            <person name="Sawabe T."/>
        </authorList>
    </citation>
    <scope>NUCLEOTIDE SEQUENCE [LARGE SCALE GENOMIC DNA]</scope>
    <source>
        <strain evidence="5 6">JCM 18482</strain>
    </source>
</reference>
<accession>A0ABQ6GZ82</accession>
<protein>
    <recommendedName>
        <fullName evidence="4">Methyl-accepting transducer domain-containing protein</fullName>
    </recommendedName>
</protein>
<dbReference type="PANTHER" id="PTHR32089:SF112">
    <property type="entry name" value="LYSOZYME-LIKE PROTEIN-RELATED"/>
    <property type="match status" value="1"/>
</dbReference>
<dbReference type="EMBL" id="BSSU01000001">
    <property type="protein sequence ID" value="GLX80629.1"/>
    <property type="molecule type" value="Genomic_DNA"/>
</dbReference>
<dbReference type="RefSeq" id="WP_284205944.1">
    <property type="nucleotide sequence ID" value="NZ_BSSU01000001.1"/>
</dbReference>
<evidence type="ECO:0000256" key="1">
    <source>
        <dbReference type="ARBA" id="ARBA00004370"/>
    </source>
</evidence>
<evidence type="ECO:0000259" key="4">
    <source>
        <dbReference type="PROSITE" id="PS50111"/>
    </source>
</evidence>
<comment type="caution">
    <text evidence="5">The sequence shown here is derived from an EMBL/GenBank/DDBJ whole genome shotgun (WGS) entry which is preliminary data.</text>
</comment>
<evidence type="ECO:0000313" key="6">
    <source>
        <dbReference type="Proteomes" id="UP001157133"/>
    </source>
</evidence>
<dbReference type="SUPFAM" id="SSF58104">
    <property type="entry name" value="Methyl-accepting chemotaxis protein (MCP) signaling domain"/>
    <property type="match status" value="1"/>
</dbReference>
<sequence length="150" mass="15968">MTLNAAIEAARAGEHGRGCVVVADEVRNLAQRTQVQTNQIHTIISALQQATQETQKSMELSQSRMNTSVDEVSTVGSPLKTISGVITEINQLNAQISSAATQQVSAQVEEIANIGTETRSGAQETELSTAQLNDVVRALKKGILRLNKAG</sequence>
<evidence type="ECO:0000256" key="2">
    <source>
        <dbReference type="ARBA" id="ARBA00023224"/>
    </source>
</evidence>
<name>A0ABQ6GZ82_9GAMM</name>
<gene>
    <name evidence="5" type="ORF">theurythT_00810</name>
</gene>
<dbReference type="Gene3D" id="1.10.287.950">
    <property type="entry name" value="Methyl-accepting chemotaxis protein"/>
    <property type="match status" value="1"/>
</dbReference>
<feature type="domain" description="Methyl-accepting transducer" evidence="4">
    <location>
        <begin position="1"/>
        <end position="119"/>
    </location>
</feature>